<keyword evidence="2" id="KW-1185">Reference proteome</keyword>
<comment type="caution">
    <text evidence="1">The sequence shown here is derived from an EMBL/GenBank/DDBJ whole genome shotgun (WGS) entry which is preliminary data.</text>
</comment>
<evidence type="ECO:0000313" key="1">
    <source>
        <dbReference type="EMBL" id="EUJ23929.1"/>
    </source>
</evidence>
<protein>
    <submittedName>
        <fullName evidence="1">Uncharacterized protein</fullName>
    </submittedName>
</protein>
<dbReference type="AlphaFoldDB" id="W7B9D5"/>
<reference evidence="1 2" key="1">
    <citation type="journal article" date="2014" name="Int. J. Syst. Evol. Microbiol.">
        <title>Listeria floridensis sp. nov., Listeria aquatica sp. nov., Listeria cornellensis sp. nov., Listeria riparia sp. nov. and Listeria grandensis sp. nov., from agricultural and natural environments.</title>
        <authorList>
            <person name="den Bakker H.C."/>
            <person name="Warchocki S."/>
            <person name="Wright E.M."/>
            <person name="Allred A.F."/>
            <person name="Ahlstrom C."/>
            <person name="Manuel C.S."/>
            <person name="Stasiewicz M.J."/>
            <person name="Burrell A."/>
            <person name="Roof S."/>
            <person name="Strawn L."/>
            <person name="Fortes E.D."/>
            <person name="Nightingale K.K."/>
            <person name="Kephart D."/>
            <person name="Wiedmann M."/>
        </authorList>
    </citation>
    <scope>NUCLEOTIDE SEQUENCE [LARGE SCALE GENOMIC DNA]</scope>
    <source>
        <strain evidence="2">FSL F6-971</strain>
    </source>
</reference>
<dbReference type="EMBL" id="AODD01000006">
    <property type="protein sequence ID" value="EUJ23929.1"/>
    <property type="molecule type" value="Genomic_DNA"/>
</dbReference>
<name>W7B9D5_9LIST</name>
<dbReference type="Proteomes" id="UP000019253">
    <property type="component" value="Unassembled WGS sequence"/>
</dbReference>
<accession>W7B9D5</accession>
<evidence type="ECO:0000313" key="2">
    <source>
        <dbReference type="Proteomes" id="UP000019253"/>
    </source>
</evidence>
<organism evidence="1 2">
    <name type="scientific">Listeria grandensis FSL F6-0971</name>
    <dbReference type="NCBI Taxonomy" id="1265819"/>
    <lineage>
        <taxon>Bacteria</taxon>
        <taxon>Bacillati</taxon>
        <taxon>Bacillota</taxon>
        <taxon>Bacilli</taxon>
        <taxon>Bacillales</taxon>
        <taxon>Listeriaceae</taxon>
        <taxon>Listeria</taxon>
    </lineage>
</organism>
<sequence>MAGNLLNTSKEATFIGPPNATLVVNGQNYTSNTNGVFHIQLPNYLELGDNVITKFISSTGVSSATKVYTVANGNTIDPAVTTGANMLFGSVRPNSIVTLLVNGKESASTYSFGYGQWYIRLGSPIPLGDSVMLRVTSSEYSQVLYSPVYNVKPSTTALPKGPQLVQEVSDRSTDILSTATPYSRLTLLGKRYSADSAGIIHVKLDALLKAETTLTATMVDDYSNVCEPLTSTVTASR</sequence>
<gene>
    <name evidence="1" type="ORF">PGRAN_06206</name>
</gene>
<dbReference type="PATRIC" id="fig|1265819.5.peg.1243"/>
<proteinExistence type="predicted"/>